<dbReference type="Gene3D" id="3.10.180.10">
    <property type="entry name" value="2,3-Dihydroxybiphenyl 1,2-Dioxygenase, domain 1"/>
    <property type="match status" value="1"/>
</dbReference>
<dbReference type="InterPro" id="IPR029068">
    <property type="entry name" value="Glyas_Bleomycin-R_OHBP_Dase"/>
</dbReference>
<dbReference type="AlphaFoldDB" id="A0A399R9S7"/>
<dbReference type="PANTHER" id="PTHR21366">
    <property type="entry name" value="GLYOXALASE FAMILY PROTEIN"/>
    <property type="match status" value="1"/>
</dbReference>
<dbReference type="OrthoDB" id="9812656at2"/>
<dbReference type="CDD" id="cd06587">
    <property type="entry name" value="VOC"/>
    <property type="match status" value="1"/>
</dbReference>
<sequence>MGYHHLALAARDIKKLHAFYEGVMGFELVKVEVGPSPGGGWAKHFFYRMEDDNKFIAFWEMHDMPGTENFESNISKAAGLPDHINHISFDVADEADYERRKQQWLGAGLDVMEVDHNWCKSIYTKDPNDNLVEFCLTTGSFSEEDRKTALAELETKAPNFSKPPASMQVHKAEKADA</sequence>
<dbReference type="PANTHER" id="PTHR21366:SF31">
    <property type="entry name" value="METALLOTHIOL TRANSFERASE FOSB"/>
    <property type="match status" value="1"/>
</dbReference>
<dbReference type="Proteomes" id="UP000266385">
    <property type="component" value="Unassembled WGS sequence"/>
</dbReference>
<feature type="region of interest" description="Disordered" evidence="1">
    <location>
        <begin position="154"/>
        <end position="177"/>
    </location>
</feature>
<evidence type="ECO:0000259" key="2">
    <source>
        <dbReference type="PROSITE" id="PS51819"/>
    </source>
</evidence>
<organism evidence="3 4">
    <name type="scientific">Henriciella mobilis</name>
    <dbReference type="NCBI Taxonomy" id="2305467"/>
    <lineage>
        <taxon>Bacteria</taxon>
        <taxon>Pseudomonadati</taxon>
        <taxon>Pseudomonadota</taxon>
        <taxon>Alphaproteobacteria</taxon>
        <taxon>Hyphomonadales</taxon>
        <taxon>Hyphomonadaceae</taxon>
        <taxon>Henriciella</taxon>
    </lineage>
</organism>
<evidence type="ECO:0000313" key="3">
    <source>
        <dbReference type="EMBL" id="RIJ26442.1"/>
    </source>
</evidence>
<dbReference type="SUPFAM" id="SSF54593">
    <property type="entry name" value="Glyoxalase/Bleomycin resistance protein/Dihydroxybiphenyl dioxygenase"/>
    <property type="match status" value="1"/>
</dbReference>
<name>A0A399R9S7_9PROT</name>
<protein>
    <submittedName>
        <fullName evidence="3">VOC family protein</fullName>
    </submittedName>
</protein>
<gene>
    <name evidence="3" type="ORF">D1223_15790</name>
</gene>
<reference evidence="3 4" key="1">
    <citation type="submission" date="2018-08" db="EMBL/GenBank/DDBJ databases">
        <title>Henriciella mobilis sp. nov., isolated from seawater.</title>
        <authorList>
            <person name="Cheng H."/>
            <person name="Wu Y.-H."/>
            <person name="Xu X.-W."/>
            <person name="Guo L.-L."/>
        </authorList>
    </citation>
    <scope>NUCLEOTIDE SEQUENCE [LARGE SCALE GENOMIC DNA]</scope>
    <source>
        <strain evidence="3 4">JN25</strain>
    </source>
</reference>
<evidence type="ECO:0000256" key="1">
    <source>
        <dbReference type="SAM" id="MobiDB-lite"/>
    </source>
</evidence>
<dbReference type="InterPro" id="IPR004360">
    <property type="entry name" value="Glyas_Fos-R_dOase_dom"/>
</dbReference>
<dbReference type="InterPro" id="IPR050383">
    <property type="entry name" value="GlyoxalaseI/FosfomycinResist"/>
</dbReference>
<feature type="domain" description="VOC" evidence="2">
    <location>
        <begin position="2"/>
        <end position="137"/>
    </location>
</feature>
<keyword evidence="4" id="KW-1185">Reference proteome</keyword>
<dbReference type="EMBL" id="QWFX01000016">
    <property type="protein sequence ID" value="RIJ26442.1"/>
    <property type="molecule type" value="Genomic_DNA"/>
</dbReference>
<dbReference type="PROSITE" id="PS51819">
    <property type="entry name" value="VOC"/>
    <property type="match status" value="1"/>
</dbReference>
<accession>A0A399R9S7</accession>
<dbReference type="Pfam" id="PF00903">
    <property type="entry name" value="Glyoxalase"/>
    <property type="match status" value="1"/>
</dbReference>
<dbReference type="InterPro" id="IPR037523">
    <property type="entry name" value="VOC_core"/>
</dbReference>
<dbReference type="RefSeq" id="WP_119377404.1">
    <property type="nucleotide sequence ID" value="NZ_QWFX01000016.1"/>
</dbReference>
<evidence type="ECO:0000313" key="4">
    <source>
        <dbReference type="Proteomes" id="UP000266385"/>
    </source>
</evidence>
<proteinExistence type="predicted"/>
<comment type="caution">
    <text evidence="3">The sequence shown here is derived from an EMBL/GenBank/DDBJ whole genome shotgun (WGS) entry which is preliminary data.</text>
</comment>